<feature type="repeat" description="TPR" evidence="1">
    <location>
        <begin position="131"/>
        <end position="164"/>
    </location>
</feature>
<feature type="repeat" description="TPR" evidence="1">
    <location>
        <begin position="317"/>
        <end position="350"/>
    </location>
</feature>
<dbReference type="PANTHER" id="PTHR10098:SF112">
    <property type="entry name" value="SLR0380 PROTEIN"/>
    <property type="match status" value="1"/>
</dbReference>
<name>A8ZLJ2_ACAM1</name>
<accession>A8ZLJ2</accession>
<dbReference type="EMBL" id="CP000839">
    <property type="protein sequence ID" value="ABW32018.1"/>
    <property type="molecule type" value="Genomic_DNA"/>
</dbReference>
<keyword evidence="4" id="KW-0614">Plasmid</keyword>
<feature type="domain" description="CHAT" evidence="3">
    <location>
        <begin position="523"/>
        <end position="797"/>
    </location>
</feature>
<dbReference type="InterPro" id="IPR019734">
    <property type="entry name" value="TPR_rpt"/>
</dbReference>
<dbReference type="AlphaFoldDB" id="A8ZLJ2"/>
<dbReference type="OrthoDB" id="569065at2"/>
<evidence type="ECO:0000313" key="4">
    <source>
        <dbReference type="EMBL" id="ABW32018.1"/>
    </source>
</evidence>
<dbReference type="Proteomes" id="UP000000268">
    <property type="component" value="Plasmid pREB2"/>
</dbReference>
<keyword evidence="1" id="KW-0802">TPR repeat</keyword>
<dbReference type="RefSeq" id="WP_012167167.1">
    <property type="nucleotide sequence ID" value="NC_009927.1"/>
</dbReference>
<geneLocation type="plasmid" evidence="4 5">
    <name>pREB2</name>
</geneLocation>
<dbReference type="HOGENOM" id="CLU_002404_0_0_3"/>
<sequence>MKLNPYQVLSLLLLVSSPYQATAVTSSPTIQQGDSLIQEGLQYLNTNQPQKALKRFQNAESVYEDAQHSNGFNGALINQSIALKRLGQYHRACTVLTEVLTLNREICQRPSNNSLSIPDLDKLGLAPEQQLAALQNLGNNLQLLGQLESSVTVLKRATTLDPSHPDIILSLANSYQSQYKDAINQLSLTADPTSEATAINTAQEKALEAISLYTSLDSIPSHRVHAQLNNLQLIQHLKTVKSSNLSPVYQQSQHLIQPYISNLASTDFSQFHEVDAVNLELKLSGLLNEQGMTREAFHHARSALDRAKLLQDSSLRSQAFGTLGKIYLESEQLGDAKKVFSKALKLAQSSNDDSLAYQWSWQLAQIYQQSGQRTHAIAAYNTTISHLDQVRTMLISASSDLQFSYKNSVEPVYQEYIKLLLSSPTPSYQLVLDTHQQLQVAELENYLKCGKLLAQSSEQLASYSATIHILDLNGQIEIIAQTPEGIYRHQPDSTIVQQELFKLLTLFDGDSVEEISEAHFLRNAQILYSELIAPLSDHLPPTGDLLFVLDSKFQNLPLSLLHDGQGYLIQNYSVTNSLNTYLQTRKPKSLKSLNVLFAGLSQESPSFNSPDVPKGLPALPEVDEELREVKQISQRFTSLVNRDFTADRLKAAIYQETPIIHIASHGQFSSDPQKTFLLAYNEPINAQQFHDLINQKSELGQATLELLILSACETAKGDRRSALGITGLAIQAGSKNTLASLWLAESRATTELITAFYQGLKEGRSKAQALQQAQLKLLASKDYWHPYFWGNFILVGS</sequence>
<organism evidence="4 5">
    <name type="scientific">Acaryochloris marina (strain MBIC 11017)</name>
    <dbReference type="NCBI Taxonomy" id="329726"/>
    <lineage>
        <taxon>Bacteria</taxon>
        <taxon>Bacillati</taxon>
        <taxon>Cyanobacteriota</taxon>
        <taxon>Cyanophyceae</taxon>
        <taxon>Acaryochloridales</taxon>
        <taxon>Acaryochloridaceae</taxon>
        <taxon>Acaryochloris</taxon>
    </lineage>
</organism>
<evidence type="ECO:0000259" key="3">
    <source>
        <dbReference type="Pfam" id="PF12770"/>
    </source>
</evidence>
<dbReference type="Pfam" id="PF12770">
    <property type="entry name" value="CHAT"/>
    <property type="match status" value="1"/>
</dbReference>
<dbReference type="Gene3D" id="1.25.40.10">
    <property type="entry name" value="Tetratricopeptide repeat domain"/>
    <property type="match status" value="3"/>
</dbReference>
<dbReference type="InterPro" id="IPR011990">
    <property type="entry name" value="TPR-like_helical_dom_sf"/>
</dbReference>
<feature type="signal peptide" evidence="2">
    <location>
        <begin position="1"/>
        <end position="21"/>
    </location>
</feature>
<dbReference type="PANTHER" id="PTHR10098">
    <property type="entry name" value="RAPSYN-RELATED"/>
    <property type="match status" value="1"/>
</dbReference>
<evidence type="ECO:0000256" key="1">
    <source>
        <dbReference type="PROSITE-ProRule" id="PRU00339"/>
    </source>
</evidence>
<proteinExistence type="predicted"/>
<keyword evidence="2" id="KW-0732">Signal</keyword>
<evidence type="ECO:0000313" key="5">
    <source>
        <dbReference type="Proteomes" id="UP000000268"/>
    </source>
</evidence>
<gene>
    <name evidence="4" type="ordered locus">AM1_B0299</name>
</gene>
<reference evidence="4 5" key="1">
    <citation type="journal article" date="2008" name="Proc. Natl. Acad. Sci. U.S.A.">
        <title>Niche adaptation and genome expansion in the chlorophyll d-producing cyanobacterium Acaryochloris marina.</title>
        <authorList>
            <person name="Swingley W.D."/>
            <person name="Chen M."/>
            <person name="Cheung P.C."/>
            <person name="Conrad A.L."/>
            <person name="Dejesa L.C."/>
            <person name="Hao J."/>
            <person name="Honchak B.M."/>
            <person name="Karbach L.E."/>
            <person name="Kurdoglu A."/>
            <person name="Lahiri S."/>
            <person name="Mastrian S.D."/>
            <person name="Miyashita H."/>
            <person name="Page L."/>
            <person name="Ramakrishna P."/>
            <person name="Satoh S."/>
            <person name="Sattley W.M."/>
            <person name="Shimada Y."/>
            <person name="Taylor H.L."/>
            <person name="Tomo T."/>
            <person name="Tsuchiya T."/>
            <person name="Wang Z.T."/>
            <person name="Raymond J."/>
            <person name="Mimuro M."/>
            <person name="Blankenship R.E."/>
            <person name="Touchman J.W."/>
        </authorList>
    </citation>
    <scope>NUCLEOTIDE SEQUENCE [LARGE SCALE GENOMIC DNA]</scope>
    <source>
        <strain evidence="5">MBIC 11017</strain>
        <plasmid evidence="5">Plasmid pREB2</plasmid>
    </source>
</reference>
<protein>
    <submittedName>
        <fullName evidence="4">TPR repeat-containing protein</fullName>
    </submittedName>
</protein>
<dbReference type="KEGG" id="amr:AM1_B0299"/>
<feature type="chain" id="PRO_5002734742" evidence="2">
    <location>
        <begin position="22"/>
        <end position="797"/>
    </location>
</feature>
<dbReference type="Pfam" id="PF13181">
    <property type="entry name" value="TPR_8"/>
    <property type="match status" value="2"/>
</dbReference>
<dbReference type="PROSITE" id="PS50005">
    <property type="entry name" value="TPR"/>
    <property type="match status" value="2"/>
</dbReference>
<dbReference type="SUPFAM" id="SSF48452">
    <property type="entry name" value="TPR-like"/>
    <property type="match status" value="2"/>
</dbReference>
<evidence type="ECO:0000256" key="2">
    <source>
        <dbReference type="SAM" id="SignalP"/>
    </source>
</evidence>
<dbReference type="InterPro" id="IPR024983">
    <property type="entry name" value="CHAT_dom"/>
</dbReference>
<keyword evidence="5" id="KW-1185">Reference proteome</keyword>
<dbReference type="SMART" id="SM00028">
    <property type="entry name" value="TPR"/>
    <property type="match status" value="5"/>
</dbReference>